<dbReference type="Pfam" id="PF00583">
    <property type="entry name" value="Acetyltransf_1"/>
    <property type="match status" value="1"/>
</dbReference>
<organism evidence="3 4">
    <name type="scientific">Parenemella sanctibonifatiensis</name>
    <dbReference type="NCBI Taxonomy" id="2016505"/>
    <lineage>
        <taxon>Bacteria</taxon>
        <taxon>Bacillati</taxon>
        <taxon>Actinomycetota</taxon>
        <taxon>Actinomycetes</taxon>
        <taxon>Propionibacteriales</taxon>
        <taxon>Propionibacteriaceae</taxon>
        <taxon>Parenemella</taxon>
    </lineage>
</organism>
<evidence type="ECO:0000313" key="4">
    <source>
        <dbReference type="Proteomes" id="UP000216533"/>
    </source>
</evidence>
<dbReference type="PROSITE" id="PS51186">
    <property type="entry name" value="GNAT"/>
    <property type="match status" value="1"/>
</dbReference>
<comment type="caution">
    <text evidence="3">The sequence shown here is derived from an EMBL/GenBank/DDBJ whole genome shotgun (WGS) entry which is preliminary data.</text>
</comment>
<dbReference type="InterPro" id="IPR016102">
    <property type="entry name" value="Succinyl-CoA_synth-like"/>
</dbReference>
<proteinExistence type="predicted"/>
<keyword evidence="3" id="KW-0808">Transferase</keyword>
<dbReference type="SUPFAM" id="SSF56059">
    <property type="entry name" value="Glutathione synthetase ATP-binding domain-like"/>
    <property type="match status" value="1"/>
</dbReference>
<dbReference type="PANTHER" id="PTHR42793:SF1">
    <property type="entry name" value="PEPTIDYL-LYSINE N-ACETYLTRANSFERASE PATZ"/>
    <property type="match status" value="1"/>
</dbReference>
<dbReference type="EMBL" id="NMVI01000018">
    <property type="protein sequence ID" value="OYN86438.1"/>
    <property type="molecule type" value="Genomic_DNA"/>
</dbReference>
<dbReference type="Gene3D" id="3.30.470.20">
    <property type="entry name" value="ATP-grasp fold, B domain"/>
    <property type="match status" value="1"/>
</dbReference>
<dbReference type="PANTHER" id="PTHR42793">
    <property type="entry name" value="COA BINDING DOMAIN CONTAINING PROTEIN"/>
    <property type="match status" value="1"/>
</dbReference>
<accession>A0A255E4E0</accession>
<dbReference type="Pfam" id="PF13549">
    <property type="entry name" value="ATP-grasp_5"/>
    <property type="match status" value="1"/>
</dbReference>
<dbReference type="InterPro" id="IPR016181">
    <property type="entry name" value="Acyl_CoA_acyltransferase"/>
</dbReference>
<feature type="domain" description="N-acetyltransferase" evidence="2">
    <location>
        <begin position="23"/>
        <end position="174"/>
    </location>
</feature>
<dbReference type="RefSeq" id="WP_094451006.1">
    <property type="nucleotide sequence ID" value="NZ_NMVI01000018.1"/>
</dbReference>
<dbReference type="SUPFAM" id="SSF52210">
    <property type="entry name" value="Succinyl-CoA synthetase domains"/>
    <property type="match status" value="2"/>
</dbReference>
<dbReference type="Gene3D" id="3.40.630.30">
    <property type="match status" value="1"/>
</dbReference>
<dbReference type="InterPro" id="IPR013815">
    <property type="entry name" value="ATP_grasp_subdomain_1"/>
</dbReference>
<dbReference type="InterPro" id="IPR032875">
    <property type="entry name" value="Succ_CoA_lig_flav_dom"/>
</dbReference>
<gene>
    <name evidence="3" type="ORF">CGZ92_08795</name>
</gene>
<dbReference type="Gene3D" id="3.40.50.720">
    <property type="entry name" value="NAD(P)-binding Rossmann-like Domain"/>
    <property type="match status" value="1"/>
</dbReference>
<name>A0A255E4E0_9ACTN</name>
<dbReference type="Proteomes" id="UP000216533">
    <property type="component" value="Unassembled WGS sequence"/>
</dbReference>
<dbReference type="InterPro" id="IPR000182">
    <property type="entry name" value="GNAT_dom"/>
</dbReference>
<dbReference type="GO" id="GO:0016747">
    <property type="term" value="F:acyltransferase activity, transferring groups other than amino-acyl groups"/>
    <property type="evidence" value="ECO:0007669"/>
    <property type="project" value="InterPro"/>
</dbReference>
<dbReference type="AlphaFoldDB" id="A0A255E4E0"/>
<sequence>MAASAPYPPEWEADVVLSDGGTAHLRPILPDDRQRLVDFYARVSDESKYLRFFAPRPVLSEADLDRFTIVDHDERVALILTVGTEMIAVGRYDRIPGSADAEVAFLVQDDQQGRGVGQLLLEHLAQVARERGVGRFVADVLPQNSRMVAVFADAGYHVKRSYEEGMVVVEFPIEPSETSTNVMLRREHRAEAASVRRVLTPHQIAVLAPDRVRSAVTGSMPGFAGSVITLDQATGKIDQVVISSAIDSIEEVVRRSAEVGAHSIVVLGDAGQLAATQLIELARSHGLRAVGPNSLGLINTSTGLNLTPLQSPRPGTLGVFCQSTAIGVMLLSKLEAQSLGISSFVSTGPLSDVSVNDVMQYWSDDPATTVCLLSLDSIGNPRKFTRIARRLARTKPLVVLAPSRSRHHSIGEPEGPQAAPPEAIDAIYRQLGVIVCRKRDEMLDVAEVLTRQPLPQGRRVAAYANSSSLLRQMASFATHRAGLDCVEAQSVPTADDLVAAVRAGLEREDTDAVIAAHVDVYSDSAQGFHDALSELARTSEKPVLGVFVDFTTVAGPTSSPDGSGTLPVFEGYGDALQALARAADYQEWLTADHGVVPELGRRAAAARGIVEEALTEANDPLARVVLDPDRTAALLAAYGITLVPRTPVATLQEALDAAAALPSAVIKATEPALRASPDLTAVFRHISGAEQVRQAWTELGRSVAGAGLGGPEDQVAAGPVVQKQGEPGVSVRITSVEDPAYGPVLGIGLSGIASELLGDLAYRVPPLTTADAESMLRDLKGAPALFGRFGAPPVDTDGVADLITRVAQLADDLPQAAEILLTPCIASHDGVEVMGARIVLTARPGSRDPLSRSLQ</sequence>
<dbReference type="Pfam" id="PF13607">
    <property type="entry name" value="Succ_CoA_lig"/>
    <property type="match status" value="1"/>
</dbReference>
<dbReference type="Gene3D" id="3.40.50.261">
    <property type="entry name" value="Succinyl-CoA synthetase domains"/>
    <property type="match status" value="2"/>
</dbReference>
<feature type="region of interest" description="Disordered" evidence="1">
    <location>
        <begin position="402"/>
        <end position="421"/>
    </location>
</feature>
<dbReference type="CDD" id="cd04301">
    <property type="entry name" value="NAT_SF"/>
    <property type="match status" value="1"/>
</dbReference>
<reference evidence="3 4" key="1">
    <citation type="submission" date="2017-07" db="EMBL/GenBank/DDBJ databases">
        <title>Draft whole genome sequences of clinical Proprionibacteriaceae strains.</title>
        <authorList>
            <person name="Bernier A.-M."/>
            <person name="Bernard K."/>
            <person name="Domingo M.-C."/>
        </authorList>
    </citation>
    <scope>NUCLEOTIDE SEQUENCE [LARGE SCALE GENOMIC DNA]</scope>
    <source>
        <strain evidence="3 4">NML 160184</strain>
    </source>
</reference>
<dbReference type="SUPFAM" id="SSF55729">
    <property type="entry name" value="Acyl-CoA N-acyltransferases (Nat)"/>
    <property type="match status" value="1"/>
</dbReference>
<dbReference type="Gene3D" id="3.30.1490.20">
    <property type="entry name" value="ATP-grasp fold, A domain"/>
    <property type="match status" value="1"/>
</dbReference>
<protein>
    <submittedName>
        <fullName evidence="3">GNAT family N-acetyltransferase</fullName>
    </submittedName>
</protein>
<feature type="compositionally biased region" description="Low complexity" evidence="1">
    <location>
        <begin position="412"/>
        <end position="421"/>
    </location>
</feature>
<evidence type="ECO:0000256" key="1">
    <source>
        <dbReference type="SAM" id="MobiDB-lite"/>
    </source>
</evidence>
<evidence type="ECO:0000313" key="3">
    <source>
        <dbReference type="EMBL" id="OYN86438.1"/>
    </source>
</evidence>
<evidence type="ECO:0000259" key="2">
    <source>
        <dbReference type="PROSITE" id="PS51186"/>
    </source>
</evidence>
<dbReference type="GO" id="GO:0005524">
    <property type="term" value="F:ATP binding"/>
    <property type="evidence" value="ECO:0007669"/>
    <property type="project" value="InterPro"/>
</dbReference>